<dbReference type="Proteomes" id="UP000626109">
    <property type="component" value="Unassembled WGS sequence"/>
</dbReference>
<dbReference type="GO" id="GO:0060170">
    <property type="term" value="C:ciliary membrane"/>
    <property type="evidence" value="ECO:0007669"/>
    <property type="project" value="UniProtKB-SubCell"/>
</dbReference>
<dbReference type="InterPro" id="IPR019306">
    <property type="entry name" value="TMEM231"/>
</dbReference>
<evidence type="ECO:0000256" key="5">
    <source>
        <dbReference type="ARBA" id="ARBA00022692"/>
    </source>
</evidence>
<feature type="non-terminal residue" evidence="14">
    <location>
        <position position="126"/>
    </location>
</feature>
<dbReference type="GO" id="GO:0032880">
    <property type="term" value="P:regulation of protein localization"/>
    <property type="evidence" value="ECO:0007669"/>
    <property type="project" value="TreeGrafter"/>
</dbReference>
<evidence type="ECO:0000256" key="9">
    <source>
        <dbReference type="ARBA" id="ARBA00023180"/>
    </source>
</evidence>
<keyword evidence="6 13" id="KW-1133">Transmembrane helix</keyword>
<keyword evidence="5 13" id="KW-0812">Transmembrane</keyword>
<dbReference type="EMBL" id="CAJNNV010030446">
    <property type="protein sequence ID" value="CAE8632544.1"/>
    <property type="molecule type" value="Genomic_DNA"/>
</dbReference>
<evidence type="ECO:0000256" key="6">
    <source>
        <dbReference type="ARBA" id="ARBA00022989"/>
    </source>
</evidence>
<dbReference type="Pfam" id="PF10149">
    <property type="entry name" value="TM231"/>
    <property type="match status" value="1"/>
</dbReference>
<accession>A0A813H420</accession>
<dbReference type="GO" id="GO:0035869">
    <property type="term" value="C:ciliary transition zone"/>
    <property type="evidence" value="ECO:0007669"/>
    <property type="project" value="TreeGrafter"/>
</dbReference>
<evidence type="ECO:0000256" key="2">
    <source>
        <dbReference type="ARBA" id="ARBA00009082"/>
    </source>
</evidence>
<sequence>MTLWPFQHVVCHTKPYERIFVAPRCSAAYCCYLLGLLALIAFPLFATFASDNVWVKEGSYRHQPLVIFSHDLLVVLAGASPEEAVGWSTRQDLMSLLPPQVRVPVVRSSSEDRNHDGVPDTLKLSL</sequence>
<evidence type="ECO:0000256" key="1">
    <source>
        <dbReference type="ARBA" id="ARBA00004272"/>
    </source>
</evidence>
<evidence type="ECO:0000256" key="13">
    <source>
        <dbReference type="SAM" id="Phobius"/>
    </source>
</evidence>
<evidence type="ECO:0000256" key="12">
    <source>
        <dbReference type="SAM" id="MobiDB-lite"/>
    </source>
</evidence>
<dbReference type="PANTHER" id="PTHR14605:SF1">
    <property type="entry name" value="TRANSMEMBRANE PROTEIN 231"/>
    <property type="match status" value="1"/>
</dbReference>
<evidence type="ECO:0000256" key="8">
    <source>
        <dbReference type="ARBA" id="ARBA00023136"/>
    </source>
</evidence>
<comment type="similarity">
    <text evidence="2">Belongs to the TMEM231 family.</text>
</comment>
<proteinExistence type="inferred from homology"/>
<evidence type="ECO:0000256" key="10">
    <source>
        <dbReference type="ARBA" id="ARBA00023273"/>
    </source>
</evidence>
<keyword evidence="10" id="KW-0966">Cell projection</keyword>
<dbReference type="AlphaFoldDB" id="A0A813H420"/>
<dbReference type="GO" id="GO:0060271">
    <property type="term" value="P:cilium assembly"/>
    <property type="evidence" value="ECO:0007669"/>
    <property type="project" value="TreeGrafter"/>
</dbReference>
<comment type="subcellular location">
    <subcellularLocation>
        <location evidence="1">Cell projection</location>
        <location evidence="1">Cilium membrane</location>
        <topology evidence="1">Multi-pass membrane protein</topology>
    </subcellularLocation>
</comment>
<keyword evidence="4" id="KW-1003">Cell membrane</keyword>
<evidence type="ECO:0000256" key="3">
    <source>
        <dbReference type="ARBA" id="ARBA00015087"/>
    </source>
</evidence>
<keyword evidence="8 13" id="KW-0472">Membrane</keyword>
<keyword evidence="9" id="KW-0325">Glycoprotein</keyword>
<reference evidence="14" key="1">
    <citation type="submission" date="2021-02" db="EMBL/GenBank/DDBJ databases">
        <authorList>
            <person name="Dougan E. K."/>
            <person name="Rhodes N."/>
            <person name="Thang M."/>
            <person name="Chan C."/>
        </authorList>
    </citation>
    <scope>NUCLEOTIDE SEQUENCE</scope>
</reference>
<evidence type="ECO:0000313" key="14">
    <source>
        <dbReference type="EMBL" id="CAE8632544.1"/>
    </source>
</evidence>
<evidence type="ECO:0000256" key="7">
    <source>
        <dbReference type="ARBA" id="ARBA00023069"/>
    </source>
</evidence>
<keyword evidence="7" id="KW-0969">Cilium</keyword>
<feature type="transmembrane region" description="Helical" evidence="13">
    <location>
        <begin position="26"/>
        <end position="46"/>
    </location>
</feature>
<comment type="caution">
    <text evidence="14">The sequence shown here is derived from an EMBL/GenBank/DDBJ whole genome shotgun (WGS) entry which is preliminary data.</text>
</comment>
<dbReference type="PANTHER" id="PTHR14605">
    <property type="entry name" value="CHST5 PROTEIN"/>
    <property type="match status" value="1"/>
</dbReference>
<evidence type="ECO:0000256" key="4">
    <source>
        <dbReference type="ARBA" id="ARBA00022475"/>
    </source>
</evidence>
<comment type="function">
    <text evidence="11">Transmembrane component of the tectonic-like complex, a complex localized at the transition zone of primary cilia and acting as a barrier that prevents diffusion of transmembrane proteins between the cilia and plasma membranes. Required for ciliogenesis and sonic hedgehog/SHH signaling.</text>
</comment>
<dbReference type="EMBL" id="CAJNNW010034511">
    <property type="protein sequence ID" value="CAE8722971.1"/>
    <property type="molecule type" value="Genomic_DNA"/>
</dbReference>
<evidence type="ECO:0000313" key="16">
    <source>
        <dbReference type="Proteomes" id="UP000654075"/>
    </source>
</evidence>
<gene>
    <name evidence="14" type="ORF">PGLA1383_LOCUS48489</name>
    <name evidence="15" type="ORF">PGLA2088_LOCUS42858</name>
</gene>
<evidence type="ECO:0000313" key="15">
    <source>
        <dbReference type="EMBL" id="CAE8722971.1"/>
    </source>
</evidence>
<protein>
    <recommendedName>
        <fullName evidence="3">Transmembrane protein 231</fullName>
    </recommendedName>
</protein>
<dbReference type="Proteomes" id="UP000654075">
    <property type="component" value="Unassembled WGS sequence"/>
</dbReference>
<feature type="region of interest" description="Disordered" evidence="12">
    <location>
        <begin position="106"/>
        <end position="126"/>
    </location>
</feature>
<keyword evidence="16" id="KW-1185">Reference proteome</keyword>
<organism evidence="14 16">
    <name type="scientific">Polarella glacialis</name>
    <name type="common">Dinoflagellate</name>
    <dbReference type="NCBI Taxonomy" id="89957"/>
    <lineage>
        <taxon>Eukaryota</taxon>
        <taxon>Sar</taxon>
        <taxon>Alveolata</taxon>
        <taxon>Dinophyceae</taxon>
        <taxon>Suessiales</taxon>
        <taxon>Suessiaceae</taxon>
        <taxon>Polarella</taxon>
    </lineage>
</organism>
<evidence type="ECO:0000256" key="11">
    <source>
        <dbReference type="ARBA" id="ARBA00024803"/>
    </source>
</evidence>
<name>A0A813H420_POLGL</name>
<dbReference type="OrthoDB" id="426438at2759"/>
<feature type="compositionally biased region" description="Basic and acidic residues" evidence="12">
    <location>
        <begin position="109"/>
        <end position="118"/>
    </location>
</feature>